<feature type="domain" description="Rhodopsin" evidence="8">
    <location>
        <begin position="49"/>
        <end position="240"/>
    </location>
</feature>
<comment type="similarity">
    <text evidence="5">Belongs to the SAT4 family.</text>
</comment>
<accession>A0A084G0J6</accession>
<keyword evidence="10" id="KW-1185">Reference proteome</keyword>
<evidence type="ECO:0000313" key="10">
    <source>
        <dbReference type="Proteomes" id="UP000028545"/>
    </source>
</evidence>
<dbReference type="InterPro" id="IPR049326">
    <property type="entry name" value="Rhodopsin_dom_fungi"/>
</dbReference>
<dbReference type="GO" id="GO:0016020">
    <property type="term" value="C:membrane"/>
    <property type="evidence" value="ECO:0007669"/>
    <property type="project" value="UniProtKB-SubCell"/>
</dbReference>
<feature type="transmembrane region" description="Helical" evidence="7">
    <location>
        <begin position="180"/>
        <end position="203"/>
    </location>
</feature>
<proteinExistence type="inferred from homology"/>
<comment type="subcellular location">
    <subcellularLocation>
        <location evidence="1">Membrane</location>
        <topology evidence="1">Multi-pass membrane protein</topology>
    </subcellularLocation>
</comment>
<organism evidence="9 10">
    <name type="scientific">Pseudallescheria apiosperma</name>
    <name type="common">Scedosporium apiospermum</name>
    <dbReference type="NCBI Taxonomy" id="563466"/>
    <lineage>
        <taxon>Eukaryota</taxon>
        <taxon>Fungi</taxon>
        <taxon>Dikarya</taxon>
        <taxon>Ascomycota</taxon>
        <taxon>Pezizomycotina</taxon>
        <taxon>Sordariomycetes</taxon>
        <taxon>Hypocreomycetidae</taxon>
        <taxon>Microascales</taxon>
        <taxon>Microascaceae</taxon>
        <taxon>Scedosporium</taxon>
    </lineage>
</organism>
<dbReference type="KEGG" id="sapo:SAPIO_CDS7974"/>
<dbReference type="OMA" id="TNDAYYE"/>
<feature type="transmembrane region" description="Helical" evidence="7">
    <location>
        <begin position="215"/>
        <end position="239"/>
    </location>
</feature>
<feature type="transmembrane region" description="Helical" evidence="7">
    <location>
        <begin position="93"/>
        <end position="119"/>
    </location>
</feature>
<dbReference type="VEuPathDB" id="FungiDB:SAPIO_CDS7974"/>
<keyword evidence="2 7" id="KW-0812">Transmembrane</keyword>
<feature type="region of interest" description="Disordered" evidence="6">
    <location>
        <begin position="327"/>
        <end position="350"/>
    </location>
</feature>
<dbReference type="InterPro" id="IPR052337">
    <property type="entry name" value="SAT4-like"/>
</dbReference>
<evidence type="ECO:0000256" key="5">
    <source>
        <dbReference type="ARBA" id="ARBA00038359"/>
    </source>
</evidence>
<dbReference type="GeneID" id="27727046"/>
<sequence length="350" mass="38881">MEVDLDGLPSLPQRFLSHLLTFVNSSNIDRCAAADNKLYFSLGWDVRLRDVIPTTYWILVFGVCYSFVLPFLKSAILIEWCRLFVTPGTKTKTLFFWGCMAVIFVQVGAGIAIIVALNFQCIPHQRIYDFTVPGKFWDLFKLQVASATIHLVSDIAIFMLPQRIIWKLNMSWRKRLGVSVVFGLGFLACVSAAFRLAVTVAYGRATDAIFNLGPLVFWASAEMTCGFFIVCVPCIPKILKDTGVMSKIKRGLGMKSTKANSSHNWNRYGSGPSNHSKAMKTTNDAYYELDEEGVPMKDIKGSESTEHLQNAAPTDGIVRTTRIAVTQNSPSVSDGGSNNMYTDPRGGWAR</sequence>
<dbReference type="AlphaFoldDB" id="A0A084G0J6"/>
<dbReference type="PANTHER" id="PTHR33048">
    <property type="entry name" value="PTH11-LIKE INTEGRAL MEMBRANE PROTEIN (AFU_ORTHOLOGUE AFUA_5G11245)"/>
    <property type="match status" value="1"/>
</dbReference>
<name>A0A084G0J6_PSEDA</name>
<gene>
    <name evidence="9" type="ORF">SAPIO_CDS7974</name>
</gene>
<keyword evidence="3 7" id="KW-1133">Transmembrane helix</keyword>
<protein>
    <recommendedName>
        <fullName evidence="8">Rhodopsin domain-containing protein</fullName>
    </recommendedName>
</protein>
<evidence type="ECO:0000256" key="1">
    <source>
        <dbReference type="ARBA" id="ARBA00004141"/>
    </source>
</evidence>
<evidence type="ECO:0000256" key="4">
    <source>
        <dbReference type="ARBA" id="ARBA00023136"/>
    </source>
</evidence>
<dbReference type="RefSeq" id="XP_016640657.1">
    <property type="nucleotide sequence ID" value="XM_016789720.1"/>
</dbReference>
<evidence type="ECO:0000256" key="3">
    <source>
        <dbReference type="ARBA" id="ARBA00022989"/>
    </source>
</evidence>
<dbReference type="OrthoDB" id="4682787at2759"/>
<evidence type="ECO:0000256" key="6">
    <source>
        <dbReference type="SAM" id="MobiDB-lite"/>
    </source>
</evidence>
<reference evidence="9 10" key="1">
    <citation type="journal article" date="2014" name="Genome Announc.">
        <title>Draft genome sequence of the pathogenic fungus Scedosporium apiospermum.</title>
        <authorList>
            <person name="Vandeputte P."/>
            <person name="Ghamrawi S."/>
            <person name="Rechenmann M."/>
            <person name="Iltis A."/>
            <person name="Giraud S."/>
            <person name="Fleury M."/>
            <person name="Thornton C."/>
            <person name="Delhaes L."/>
            <person name="Meyer W."/>
            <person name="Papon N."/>
            <person name="Bouchara J.P."/>
        </authorList>
    </citation>
    <scope>NUCLEOTIDE SEQUENCE [LARGE SCALE GENOMIC DNA]</scope>
    <source>
        <strain evidence="9 10">IHEM 14462</strain>
    </source>
</reference>
<feature type="compositionally biased region" description="Polar residues" evidence="6">
    <location>
        <begin position="327"/>
        <end position="341"/>
    </location>
</feature>
<evidence type="ECO:0000313" key="9">
    <source>
        <dbReference type="EMBL" id="KEZ40858.1"/>
    </source>
</evidence>
<dbReference type="EMBL" id="JOWA01000114">
    <property type="protein sequence ID" value="KEZ40858.1"/>
    <property type="molecule type" value="Genomic_DNA"/>
</dbReference>
<feature type="transmembrane region" description="Helical" evidence="7">
    <location>
        <begin position="54"/>
        <end position="72"/>
    </location>
</feature>
<comment type="caution">
    <text evidence="9">The sequence shown here is derived from an EMBL/GenBank/DDBJ whole genome shotgun (WGS) entry which is preliminary data.</text>
</comment>
<keyword evidence="4 7" id="KW-0472">Membrane</keyword>
<dbReference type="Pfam" id="PF20684">
    <property type="entry name" value="Fung_rhodopsin"/>
    <property type="match status" value="1"/>
</dbReference>
<evidence type="ECO:0000259" key="8">
    <source>
        <dbReference type="Pfam" id="PF20684"/>
    </source>
</evidence>
<dbReference type="PANTHER" id="PTHR33048:SF47">
    <property type="entry name" value="INTEGRAL MEMBRANE PROTEIN-RELATED"/>
    <property type="match status" value="1"/>
</dbReference>
<evidence type="ECO:0000256" key="7">
    <source>
        <dbReference type="SAM" id="Phobius"/>
    </source>
</evidence>
<evidence type="ECO:0000256" key="2">
    <source>
        <dbReference type="ARBA" id="ARBA00022692"/>
    </source>
</evidence>
<dbReference type="HOGENOM" id="CLU_028200_12_4_1"/>
<dbReference type="Proteomes" id="UP000028545">
    <property type="component" value="Unassembled WGS sequence"/>
</dbReference>